<protein>
    <submittedName>
        <fullName evidence="3">DUF2063 domain-containing protein</fullName>
    </submittedName>
</protein>
<proteinExistence type="predicted"/>
<accession>A0A5F0K398</accession>
<dbReference type="EMBL" id="QORL01000073">
    <property type="protein sequence ID" value="TFF70434.1"/>
    <property type="molecule type" value="Genomic_DNA"/>
</dbReference>
<sequence>MSELARLQQAFAQALLGEDAAILGQIRSRHFPPEAVLQIHRNNFILGLTEVLASSYPAVRAMVGETFFDAAARGFVLAEPLGEGSVMHYGEGFGDWLAGLPTTASLPWLGDLARFEWALERVSLLAPETRRWPAERLAALPPAQWAQLVLHPARDMALFESRHPVLALWHMALHGGETVSEGDAPSWLALKKRPGHEVGPIPLDAAAWRLLHGCQQGLPLAYLLAQEAAMAEHLASLVTLDLLVELELHHD</sequence>
<dbReference type="Gene3D" id="1.10.150.690">
    <property type="entry name" value="DUF2063"/>
    <property type="match status" value="1"/>
</dbReference>
<dbReference type="EMBL" id="QORK01000073">
    <property type="protein sequence ID" value="TFF73487.1"/>
    <property type="molecule type" value="Genomic_DNA"/>
</dbReference>
<dbReference type="Proteomes" id="UP000297914">
    <property type="component" value="Unassembled WGS sequence"/>
</dbReference>
<dbReference type="AlphaFoldDB" id="A0A5F0K398"/>
<evidence type="ECO:0000313" key="2">
    <source>
        <dbReference type="EMBL" id="TFF70434.1"/>
    </source>
</evidence>
<dbReference type="InterPro" id="IPR018640">
    <property type="entry name" value="DUF2063"/>
</dbReference>
<organism evidence="3 5">
    <name type="scientific">Aeromonas taiwanensis</name>
    <dbReference type="NCBI Taxonomy" id="633417"/>
    <lineage>
        <taxon>Bacteria</taxon>
        <taxon>Pseudomonadati</taxon>
        <taxon>Pseudomonadota</taxon>
        <taxon>Gammaproteobacteria</taxon>
        <taxon>Aeromonadales</taxon>
        <taxon>Aeromonadaceae</taxon>
        <taxon>Aeromonas</taxon>
    </lineage>
</organism>
<feature type="domain" description="Putative DNA-binding" evidence="1">
    <location>
        <begin position="7"/>
        <end position="97"/>
    </location>
</feature>
<comment type="caution">
    <text evidence="3">The sequence shown here is derived from an EMBL/GenBank/DDBJ whole genome shotgun (WGS) entry which is preliminary data.</text>
</comment>
<name>A0A5F0K398_9GAMM</name>
<dbReference type="Proteomes" id="UP000297720">
    <property type="component" value="Unassembled WGS sequence"/>
</dbReference>
<dbReference type="OrthoDB" id="4146344at2"/>
<dbReference type="Pfam" id="PF09836">
    <property type="entry name" value="DUF2063"/>
    <property type="match status" value="1"/>
</dbReference>
<gene>
    <name evidence="2" type="ORF">DRM93_21210</name>
    <name evidence="3" type="ORF">DRM94_21210</name>
</gene>
<evidence type="ECO:0000313" key="4">
    <source>
        <dbReference type="Proteomes" id="UP000297720"/>
    </source>
</evidence>
<evidence type="ECO:0000259" key="1">
    <source>
        <dbReference type="Pfam" id="PF09836"/>
    </source>
</evidence>
<evidence type="ECO:0000313" key="3">
    <source>
        <dbReference type="EMBL" id="TFF73487.1"/>
    </source>
</evidence>
<dbReference type="InterPro" id="IPR044922">
    <property type="entry name" value="DUF2063_N_sf"/>
</dbReference>
<keyword evidence="4" id="KW-1185">Reference proteome</keyword>
<dbReference type="RefSeq" id="WP_134697291.1">
    <property type="nucleotide sequence ID" value="NZ_QORJ01000073.1"/>
</dbReference>
<evidence type="ECO:0000313" key="5">
    <source>
        <dbReference type="Proteomes" id="UP000297914"/>
    </source>
</evidence>
<reference evidence="3 5" key="1">
    <citation type="submission" date="2018-06" db="EMBL/GenBank/DDBJ databases">
        <title>Occurrence of a novel blaKPC-2- and qnrS2- harbouring IncP6 plasmid from Aeromonas taiwanensis isolates recovered from the river sediments.</title>
        <authorList>
            <person name="Zheng B."/>
            <person name="Yu X."/>
            <person name="Xiao Y."/>
        </authorList>
    </citation>
    <scope>NUCLEOTIDE SEQUENCE [LARGE SCALE GENOMIC DNA]</scope>
    <source>
        <strain evidence="2 4">1713</strain>
        <strain evidence="3 5">198</strain>
    </source>
</reference>